<name>A0A8J7K1Y4_9NEIS</name>
<evidence type="ECO:0000313" key="3">
    <source>
        <dbReference type="EMBL" id="MBE9609277.1"/>
    </source>
</evidence>
<dbReference type="RefSeq" id="WP_194115785.1">
    <property type="nucleotide sequence ID" value="NZ_JADFUA010000003.1"/>
</dbReference>
<comment type="caution">
    <text evidence="3">The sequence shown here is derived from an EMBL/GenBank/DDBJ whole genome shotgun (WGS) entry which is preliminary data.</text>
</comment>
<dbReference type="Pfam" id="PF08279">
    <property type="entry name" value="HTH_11"/>
    <property type="match status" value="1"/>
</dbReference>
<feature type="domain" description="WYL" evidence="2">
    <location>
        <begin position="133"/>
        <end position="200"/>
    </location>
</feature>
<dbReference type="InterPro" id="IPR036388">
    <property type="entry name" value="WH-like_DNA-bd_sf"/>
</dbReference>
<feature type="domain" description="Helix-turn-helix type 11" evidence="1">
    <location>
        <begin position="6"/>
        <end position="59"/>
    </location>
</feature>
<dbReference type="EMBL" id="JADFUA010000003">
    <property type="protein sequence ID" value="MBE9609277.1"/>
    <property type="molecule type" value="Genomic_DNA"/>
</dbReference>
<dbReference type="PROSITE" id="PS52050">
    <property type="entry name" value="WYL"/>
    <property type="match status" value="1"/>
</dbReference>
<dbReference type="Gene3D" id="1.10.10.10">
    <property type="entry name" value="Winged helix-like DNA-binding domain superfamily/Winged helix DNA-binding domain"/>
    <property type="match status" value="1"/>
</dbReference>
<accession>A0A8J7K1Y4</accession>
<evidence type="ECO:0000259" key="2">
    <source>
        <dbReference type="Pfam" id="PF13280"/>
    </source>
</evidence>
<dbReference type="PANTHER" id="PTHR34580:SF3">
    <property type="entry name" value="PROTEIN PAFB"/>
    <property type="match status" value="1"/>
</dbReference>
<gene>
    <name evidence="3" type="ORF">INR99_07940</name>
</gene>
<protein>
    <submittedName>
        <fullName evidence="3">YafY family transcriptional regulator</fullName>
    </submittedName>
</protein>
<dbReference type="InterPro" id="IPR013196">
    <property type="entry name" value="HTH_11"/>
</dbReference>
<keyword evidence="4" id="KW-1185">Reference proteome</keyword>
<dbReference type="InterPro" id="IPR026881">
    <property type="entry name" value="WYL_dom"/>
</dbReference>
<evidence type="ECO:0000259" key="1">
    <source>
        <dbReference type="Pfam" id="PF08279"/>
    </source>
</evidence>
<organism evidence="3 4">
    <name type="scientific">Chitinilyticum piscinae</name>
    <dbReference type="NCBI Taxonomy" id="2866724"/>
    <lineage>
        <taxon>Bacteria</taxon>
        <taxon>Pseudomonadati</taxon>
        <taxon>Pseudomonadota</taxon>
        <taxon>Betaproteobacteria</taxon>
        <taxon>Neisseriales</taxon>
        <taxon>Chitinibacteraceae</taxon>
        <taxon>Chitinilyticum</taxon>
    </lineage>
</organism>
<dbReference type="InterPro" id="IPR051534">
    <property type="entry name" value="CBASS_pafABC_assoc_protein"/>
</dbReference>
<dbReference type="SUPFAM" id="SSF46785">
    <property type="entry name" value="Winged helix' DNA-binding domain"/>
    <property type="match status" value="1"/>
</dbReference>
<dbReference type="PANTHER" id="PTHR34580">
    <property type="match status" value="1"/>
</dbReference>
<reference evidence="3 4" key="1">
    <citation type="submission" date="2020-10" db="EMBL/GenBank/DDBJ databases">
        <title>The genome sequence of Chitinilyticum litopenaei 4Y14.</title>
        <authorList>
            <person name="Liu Y."/>
        </authorList>
    </citation>
    <scope>NUCLEOTIDE SEQUENCE [LARGE SCALE GENOMIC DNA]</scope>
    <source>
        <strain evidence="3 4">4Y14</strain>
    </source>
</reference>
<dbReference type="Pfam" id="PF13280">
    <property type="entry name" value="WYL"/>
    <property type="match status" value="1"/>
</dbReference>
<sequence>MRRADRLYQITLFLRSRPLTTARWLAQALHVSERTIYRDIADLMCTGLDIEGEAGVGYRLKTRNELPPLSFGIAELDALRLGCRLVSQRGDAALALAARQALARIETALRDTGQPLHDTALYVPPIRCNGTLEALGLLREAIRTREVVHFAYTRADGTGSRRDIEPLGLFYWESGWTMVGWCRLRDDYRHFRLDRIRQLQLTGRHFAVTPGRNLADYLHREGIRPDRLD</sequence>
<proteinExistence type="predicted"/>
<evidence type="ECO:0000313" key="4">
    <source>
        <dbReference type="Proteomes" id="UP000604481"/>
    </source>
</evidence>
<dbReference type="AlphaFoldDB" id="A0A8J7K1Y4"/>
<dbReference type="Proteomes" id="UP000604481">
    <property type="component" value="Unassembled WGS sequence"/>
</dbReference>
<dbReference type="InterPro" id="IPR036390">
    <property type="entry name" value="WH_DNA-bd_sf"/>
</dbReference>